<gene>
    <name evidence="1" type="ORF">DB313_01480</name>
</gene>
<keyword evidence="1" id="KW-0969">Cilium</keyword>
<dbReference type="EMBL" id="CP028884">
    <property type="protein sequence ID" value="AYE36173.1"/>
    <property type="molecule type" value="Genomic_DNA"/>
</dbReference>
<evidence type="ECO:0000313" key="1">
    <source>
        <dbReference type="EMBL" id="AYE36173.1"/>
    </source>
</evidence>
<dbReference type="OrthoDB" id="351059at2"/>
<keyword evidence="2" id="KW-1185">Reference proteome</keyword>
<dbReference type="AlphaFoldDB" id="A0A386PMK0"/>
<protein>
    <submittedName>
        <fullName evidence="1">Flagellar protein FlbA</fullName>
    </submittedName>
</protein>
<accession>A0A386PMK0</accession>
<evidence type="ECO:0000313" key="2">
    <source>
        <dbReference type="Proteomes" id="UP000275571"/>
    </source>
</evidence>
<organism evidence="1 2">
    <name type="scientific">Borrelia turcica IST7</name>
    <dbReference type="NCBI Taxonomy" id="1104446"/>
    <lineage>
        <taxon>Bacteria</taxon>
        <taxon>Pseudomonadati</taxon>
        <taxon>Spirochaetota</taxon>
        <taxon>Spirochaetia</taxon>
        <taxon>Spirochaetales</taxon>
        <taxon>Borreliaceae</taxon>
        <taxon>Borrelia</taxon>
    </lineage>
</organism>
<sequence>MSDLIFKKKKFEKILVVKTYDKKFSEINLMNINDNISKIEKFIDEVPNCVKELNNVDILCKGNYLDYLNFKKKEELKKLVKLKNEYNKHYDTYLEKYKEEKKVKILIKILNDTIIKGKEKKESSFLDEYVNYEICRKLGNSNE</sequence>
<proteinExistence type="predicted"/>
<dbReference type="Proteomes" id="UP000275571">
    <property type="component" value="Chromosome"/>
</dbReference>
<dbReference type="RefSeq" id="WP_120104094.1">
    <property type="nucleotide sequence ID" value="NZ_CP028884.1"/>
</dbReference>
<reference evidence="1 2" key="1">
    <citation type="journal article" date="2018" name="Infect. Genet. Evol.">
        <title>Genome-wide analysis of Borrelia turcica and 'Candidatus Borrelia tachyglossi' shows relapsing fever-like genomes with unique genomic links to Lyme disease Borrelia.</title>
        <authorList>
            <person name="Gofton A.W."/>
            <person name="Margos G."/>
            <person name="Fingerle V."/>
            <person name="Hepner S."/>
            <person name="Loh S.M."/>
            <person name="Ryan U."/>
            <person name="Irwin P."/>
            <person name="Oskam C.L."/>
        </authorList>
    </citation>
    <scope>NUCLEOTIDE SEQUENCE [LARGE SCALE GENOMIC DNA]</scope>
    <source>
        <strain evidence="1 2">IST7</strain>
    </source>
</reference>
<dbReference type="KEGG" id="btur:DB313_01480"/>
<keyword evidence="1" id="KW-0282">Flagellum</keyword>
<keyword evidence="1" id="KW-0966">Cell projection</keyword>
<name>A0A386PMK0_9SPIR</name>